<dbReference type="InterPro" id="IPR050068">
    <property type="entry name" value="MurA_subfamily"/>
</dbReference>
<evidence type="ECO:0000256" key="3">
    <source>
        <dbReference type="ARBA" id="ARBA00022490"/>
    </source>
</evidence>
<feature type="modified residue" description="2-(S-cysteinyl)pyruvic acid O-phosphothioketal" evidence="12">
    <location>
        <position position="187"/>
    </location>
</feature>
<evidence type="ECO:0000256" key="4">
    <source>
        <dbReference type="ARBA" id="ARBA00022618"/>
    </source>
</evidence>
<protein>
    <recommendedName>
        <fullName evidence="12">UDP-N-acetylglucosamine 1-carboxyvinyltransferase</fullName>
        <ecNumber evidence="12">2.5.1.7</ecNumber>
    </recommendedName>
    <alternativeName>
        <fullName evidence="12">Enoylpyruvate transferase</fullName>
    </alternativeName>
    <alternativeName>
        <fullName evidence="12">UDP-N-acetylglucosamine enolpyruvyl transferase</fullName>
        <shortName evidence="12">EPT</shortName>
    </alternativeName>
</protein>
<evidence type="ECO:0000256" key="1">
    <source>
        <dbReference type="ARBA" id="ARBA00004496"/>
    </source>
</evidence>
<comment type="caution">
    <text evidence="14">The sequence shown here is derived from an EMBL/GenBank/DDBJ whole genome shotgun (WGS) entry which is preliminary data.</text>
</comment>
<dbReference type="CDD" id="cd01555">
    <property type="entry name" value="UdpNAET"/>
    <property type="match status" value="1"/>
</dbReference>
<dbReference type="Gene3D" id="3.65.10.10">
    <property type="entry name" value="Enolpyruvate transferase domain"/>
    <property type="match status" value="2"/>
</dbReference>
<keyword evidence="4 12" id="KW-0132">Cell division</keyword>
<dbReference type="NCBIfam" id="NF006873">
    <property type="entry name" value="PRK09369.1"/>
    <property type="match status" value="1"/>
</dbReference>
<accession>A0A2V4VI66</accession>
<dbReference type="NCBIfam" id="TIGR01072">
    <property type="entry name" value="murA"/>
    <property type="match status" value="1"/>
</dbReference>
<dbReference type="EC" id="2.5.1.7" evidence="12"/>
<evidence type="ECO:0000259" key="13">
    <source>
        <dbReference type="Pfam" id="PF00275"/>
    </source>
</evidence>
<dbReference type="GO" id="GO:0008760">
    <property type="term" value="F:UDP-N-acetylglucosamine 1-carboxyvinyltransferase activity"/>
    <property type="evidence" value="ECO:0007669"/>
    <property type="project" value="UniProtKB-UniRule"/>
</dbReference>
<evidence type="ECO:0000256" key="10">
    <source>
        <dbReference type="ARBA" id="ARBA00038367"/>
    </source>
</evidence>
<keyword evidence="9 12" id="KW-0961">Cell wall biogenesis/degradation</keyword>
<dbReference type="GO" id="GO:0009252">
    <property type="term" value="P:peptidoglycan biosynthetic process"/>
    <property type="evidence" value="ECO:0007669"/>
    <property type="project" value="UniProtKB-UniRule"/>
</dbReference>
<dbReference type="Pfam" id="PF00275">
    <property type="entry name" value="EPSP_synthase"/>
    <property type="match status" value="1"/>
</dbReference>
<evidence type="ECO:0000313" key="14">
    <source>
        <dbReference type="EMBL" id="PYE45741.1"/>
    </source>
</evidence>
<dbReference type="InterPro" id="IPR005750">
    <property type="entry name" value="UDP_GlcNAc_COvinyl_MurA"/>
</dbReference>
<dbReference type="FunFam" id="3.65.10.10:FF:000001">
    <property type="entry name" value="UDP-N-acetylglucosamine 1-carboxyvinyltransferase"/>
    <property type="match status" value="1"/>
</dbReference>
<dbReference type="EMBL" id="QJSW01000017">
    <property type="protein sequence ID" value="PYE45741.1"/>
    <property type="molecule type" value="Genomic_DNA"/>
</dbReference>
<comment type="function">
    <text evidence="12">Cell wall formation. Adds enolpyruvyl to UDP-N-acetylglucosamine.</text>
</comment>
<reference evidence="14 15" key="1">
    <citation type="submission" date="2018-06" db="EMBL/GenBank/DDBJ databases">
        <title>Genomic Encyclopedia of Type Strains, Phase III (KMG-III): the genomes of soil and plant-associated and newly described type strains.</title>
        <authorList>
            <person name="Whitman W."/>
        </authorList>
    </citation>
    <scope>NUCLEOTIDE SEQUENCE [LARGE SCALE GENOMIC DNA]</scope>
    <source>
        <strain evidence="14 15">CECT 7022</strain>
    </source>
</reference>
<feature type="binding site" evidence="12">
    <location>
        <position position="163"/>
    </location>
    <ligand>
        <name>UDP-N-acetyl-alpha-D-glucosamine</name>
        <dbReference type="ChEBI" id="CHEBI:57705"/>
    </ligand>
</feature>
<dbReference type="GO" id="GO:0071555">
    <property type="term" value="P:cell wall organization"/>
    <property type="evidence" value="ECO:0007669"/>
    <property type="project" value="UniProtKB-KW"/>
</dbReference>
<dbReference type="UniPathway" id="UPA00219"/>
<dbReference type="InterPro" id="IPR001986">
    <property type="entry name" value="Enolpyruvate_Tfrase_dom"/>
</dbReference>
<keyword evidence="7 12" id="KW-0573">Peptidoglycan synthesis</keyword>
<feature type="binding site" evidence="12">
    <location>
        <position position="376"/>
    </location>
    <ligand>
        <name>UDP-N-acetyl-alpha-D-glucosamine</name>
        <dbReference type="ChEBI" id="CHEBI:57705"/>
    </ligand>
</feature>
<comment type="similarity">
    <text evidence="10 12">Belongs to the EPSP synthase family. MurA subfamily.</text>
</comment>
<proteinExistence type="inferred from homology"/>
<dbReference type="HAMAP" id="MF_00111">
    <property type="entry name" value="MurA"/>
    <property type="match status" value="1"/>
</dbReference>
<keyword evidence="12" id="KW-0670">Pyruvate</keyword>
<sequence>MDCRCSWIGCVTDISIRWNCTGDDPGQATAEDVFTLMQPIQSTISSHIGMKVFTWYRMSSQWVSVNPGGDTLDKLVIEGGRPLSGTIRIHGAKNAALPIMAASLLADGEITLHNVPHLLDIEVMLYILERLGCTCRHEQGTVTINTSQIRSHDVPEDLMKQMRSSIFLMGPLLARFGRVSVYQPGGCAIGERKIDLHLRGLEALGARIEEQDQQIICHGNQLAGADIHLDFPSVGATENIMMAAVLAEGTTTIFNAAREPEIQDLQYFLNAMGARIMGAGTDTITISGVEKLQPCTYEIIPDRIVAGTVMIAAAATRGNVTLTQCNPSHLTSLIHVLKRTGVQITVCNDIMTVSCMTRPKSVDRIVTSPYPSFPTDLQSQIMVLLSLADGFSVMKETVFEGRFKHVDELNVMGADISVDLNAAFIRGVPRLYGATVEATDLRAGAALVIAGLAAQGKTVVEQVHHIDRGYDRIEKLFQSLGASVERQSTVSKQLDFAN</sequence>
<name>A0A2V4VI66_PAEBA</name>
<evidence type="ECO:0000256" key="11">
    <source>
        <dbReference type="ARBA" id="ARBA00047527"/>
    </source>
</evidence>
<dbReference type="InterPro" id="IPR036968">
    <property type="entry name" value="Enolpyruvate_Tfrase_sf"/>
</dbReference>
<dbReference type="SUPFAM" id="SSF55205">
    <property type="entry name" value="EPT/RTPC-like"/>
    <property type="match status" value="1"/>
</dbReference>
<dbReference type="PANTHER" id="PTHR43783:SF1">
    <property type="entry name" value="UDP-N-ACETYLGLUCOSAMINE 1-CARBOXYVINYLTRANSFERASE"/>
    <property type="match status" value="1"/>
</dbReference>
<feature type="active site" description="Proton donor" evidence="12">
    <location>
        <position position="187"/>
    </location>
</feature>
<evidence type="ECO:0000256" key="9">
    <source>
        <dbReference type="ARBA" id="ARBA00023316"/>
    </source>
</evidence>
<dbReference type="AlphaFoldDB" id="A0A2V4VI66"/>
<dbReference type="InterPro" id="IPR013792">
    <property type="entry name" value="RNA3'P_cycl/enolpyr_Trfase_a/b"/>
</dbReference>
<feature type="domain" description="Enolpyruvate transferase" evidence="13">
    <location>
        <begin position="78"/>
        <end position="474"/>
    </location>
</feature>
<comment type="catalytic activity">
    <reaction evidence="11 12">
        <text>phosphoenolpyruvate + UDP-N-acetyl-alpha-D-glucosamine = UDP-N-acetyl-3-O-(1-carboxyvinyl)-alpha-D-glucosamine + phosphate</text>
        <dbReference type="Rhea" id="RHEA:18681"/>
        <dbReference type="ChEBI" id="CHEBI:43474"/>
        <dbReference type="ChEBI" id="CHEBI:57705"/>
        <dbReference type="ChEBI" id="CHEBI:58702"/>
        <dbReference type="ChEBI" id="CHEBI:68483"/>
        <dbReference type="EC" id="2.5.1.7"/>
    </reaction>
</comment>
<keyword evidence="6 12" id="KW-0133">Cell shape</keyword>
<evidence type="ECO:0000256" key="2">
    <source>
        <dbReference type="ARBA" id="ARBA00004752"/>
    </source>
</evidence>
<dbReference type="Proteomes" id="UP000247790">
    <property type="component" value="Unassembled WGS sequence"/>
</dbReference>
<keyword evidence="3 12" id="KW-0963">Cytoplasm</keyword>
<comment type="subcellular location">
    <subcellularLocation>
        <location evidence="1 12">Cytoplasm</location>
    </subcellularLocation>
</comment>
<dbReference type="GO" id="GO:0005737">
    <property type="term" value="C:cytoplasm"/>
    <property type="evidence" value="ECO:0007669"/>
    <property type="project" value="UniProtKB-SubCell"/>
</dbReference>
<comment type="caution">
    <text evidence="12">Lacks conserved residue(s) required for the propagation of feature annotation.</text>
</comment>
<evidence type="ECO:0000256" key="12">
    <source>
        <dbReference type="HAMAP-Rule" id="MF_00111"/>
    </source>
</evidence>
<dbReference type="GO" id="GO:0008360">
    <property type="term" value="P:regulation of cell shape"/>
    <property type="evidence" value="ECO:0007669"/>
    <property type="project" value="UniProtKB-KW"/>
</dbReference>
<evidence type="ECO:0000313" key="15">
    <source>
        <dbReference type="Proteomes" id="UP000247790"/>
    </source>
</evidence>
<dbReference type="PANTHER" id="PTHR43783">
    <property type="entry name" value="UDP-N-ACETYLGLUCOSAMINE 1-CARBOXYVINYLTRANSFERASE"/>
    <property type="match status" value="1"/>
</dbReference>
<evidence type="ECO:0000256" key="8">
    <source>
        <dbReference type="ARBA" id="ARBA00023306"/>
    </source>
</evidence>
<feature type="binding site" evidence="12">
    <location>
        <begin position="93"/>
        <end position="94"/>
    </location>
    <ligand>
        <name>phosphoenolpyruvate</name>
        <dbReference type="ChEBI" id="CHEBI:58702"/>
    </ligand>
</feature>
<organism evidence="14 15">
    <name type="scientific">Paenibacillus barcinonensis</name>
    <dbReference type="NCBI Taxonomy" id="198119"/>
    <lineage>
        <taxon>Bacteria</taxon>
        <taxon>Bacillati</taxon>
        <taxon>Bacillota</taxon>
        <taxon>Bacilli</taxon>
        <taxon>Bacillales</taxon>
        <taxon>Paenibacillaceae</taxon>
        <taxon>Paenibacillus</taxon>
    </lineage>
</organism>
<keyword evidence="5 12" id="KW-0808">Transferase</keyword>
<dbReference type="GO" id="GO:0051301">
    <property type="term" value="P:cell division"/>
    <property type="evidence" value="ECO:0007669"/>
    <property type="project" value="UniProtKB-KW"/>
</dbReference>
<evidence type="ECO:0000256" key="5">
    <source>
        <dbReference type="ARBA" id="ARBA00022679"/>
    </source>
</evidence>
<feature type="binding site" evidence="12">
    <location>
        <position position="398"/>
    </location>
    <ligand>
        <name>UDP-N-acetyl-alpha-D-glucosamine</name>
        <dbReference type="ChEBI" id="CHEBI:57705"/>
    </ligand>
</feature>
<dbReference type="GO" id="GO:0019277">
    <property type="term" value="P:UDP-N-acetylgalactosamine biosynthetic process"/>
    <property type="evidence" value="ECO:0007669"/>
    <property type="project" value="InterPro"/>
</dbReference>
<gene>
    <name evidence="12" type="primary">murA</name>
    <name evidence="14" type="ORF">DFQ00_11789</name>
</gene>
<comment type="pathway">
    <text evidence="2 12">Cell wall biogenesis; peptidoglycan biosynthesis.</text>
</comment>
<keyword evidence="8 12" id="KW-0131">Cell cycle</keyword>
<evidence type="ECO:0000256" key="6">
    <source>
        <dbReference type="ARBA" id="ARBA00022960"/>
    </source>
</evidence>
<evidence type="ECO:0000256" key="7">
    <source>
        <dbReference type="ARBA" id="ARBA00022984"/>
    </source>
</evidence>